<organism evidence="1 2">
    <name type="scientific">Serratia phage Muldoon</name>
    <dbReference type="NCBI Taxonomy" id="2601678"/>
    <lineage>
        <taxon>Viruses</taxon>
        <taxon>Duplodnaviria</taxon>
        <taxon>Heunggongvirae</taxon>
        <taxon>Uroviricota</taxon>
        <taxon>Caudoviricetes</taxon>
        <taxon>Muldoonvirus</taxon>
        <taxon>Muldoonvirus muldoon</taxon>
    </lineage>
</organism>
<reference evidence="2" key="1">
    <citation type="submission" date="2019-06" db="EMBL/GenBank/DDBJ databases">
        <title>Complete genome sequence of Serratia marcescens phage Muldoon.</title>
        <authorList>
            <person name="Campbell S."/>
            <person name="Atkinson C."/>
            <person name="Moreland R."/>
            <person name="Liu M."/>
            <person name="Ramsey J."/>
            <person name="Leavitt J."/>
        </authorList>
    </citation>
    <scope>NUCLEOTIDE SEQUENCE [LARGE SCALE GENOMIC DNA]</scope>
</reference>
<sequence>MMAKIQLDMAGDVVDNDIVFDDDVKLSDCVDNLKITIINQHGPGGGWPIVELEGDREDIIKYLDTHYCVDGDVDFYVDELLED</sequence>
<proteinExistence type="predicted"/>
<dbReference type="EMBL" id="MN095771">
    <property type="protein sequence ID" value="QFR56046.1"/>
    <property type="molecule type" value="Genomic_DNA"/>
</dbReference>
<evidence type="ECO:0000313" key="2">
    <source>
        <dbReference type="Proteomes" id="UP000326777"/>
    </source>
</evidence>
<dbReference type="Proteomes" id="UP000326777">
    <property type="component" value="Genome"/>
</dbReference>
<accession>A0A5P8PH82</accession>
<gene>
    <name evidence="1" type="ORF">CPT_Muldoon_091</name>
</gene>
<protein>
    <submittedName>
        <fullName evidence="1">Uncharacterized protein</fullName>
    </submittedName>
</protein>
<name>A0A5P8PH82_9CAUD</name>
<keyword evidence="2" id="KW-1185">Reference proteome</keyword>
<evidence type="ECO:0000313" key="1">
    <source>
        <dbReference type="EMBL" id="QFR56046.1"/>
    </source>
</evidence>